<dbReference type="AlphaFoldDB" id="A0A9D2S8Q9"/>
<dbReference type="GO" id="GO:0009236">
    <property type="term" value="P:cobalamin biosynthetic process"/>
    <property type="evidence" value="ECO:0007669"/>
    <property type="project" value="InterPro"/>
</dbReference>
<reference evidence="4" key="2">
    <citation type="submission" date="2021-04" db="EMBL/GenBank/DDBJ databases">
        <authorList>
            <person name="Gilroy R."/>
        </authorList>
    </citation>
    <scope>NUCLEOTIDE SEQUENCE</scope>
    <source>
        <strain evidence="4">CHK188-16595</strain>
    </source>
</reference>
<feature type="active site" description="Nucleophile" evidence="2">
    <location>
        <position position="92"/>
    </location>
</feature>
<keyword evidence="2" id="KW-0961">Cell wall biogenesis/degradation</keyword>
<protein>
    <recommendedName>
        <fullName evidence="2">Lipid II isoglutaminyl synthase (glutamine-hydrolyzing) subunit GatD</fullName>
        <ecNumber evidence="2">6.3.5.13</ecNumber>
    </recommendedName>
    <alternativeName>
        <fullName evidence="2">Lipid II isoglutaminyl synthase glutaminase subunit</fullName>
        <ecNumber evidence="2">3.5.1.2</ecNumber>
    </alternativeName>
</protein>
<dbReference type="EC" id="3.5.1.2" evidence="2"/>
<comment type="subunit">
    <text evidence="2">Forms a heterodimer with MurT.</text>
</comment>
<dbReference type="Gene3D" id="3.40.50.880">
    <property type="match status" value="1"/>
</dbReference>
<comment type="caution">
    <text evidence="4">The sequence shown here is derived from an EMBL/GenBank/DDBJ whole genome shotgun (WGS) entry which is preliminary data.</text>
</comment>
<reference evidence="4" key="1">
    <citation type="journal article" date="2021" name="PeerJ">
        <title>Extensive microbial diversity within the chicken gut microbiome revealed by metagenomics and culture.</title>
        <authorList>
            <person name="Gilroy R."/>
            <person name="Ravi A."/>
            <person name="Getino M."/>
            <person name="Pursley I."/>
            <person name="Horton D.L."/>
            <person name="Alikhan N.F."/>
            <person name="Baker D."/>
            <person name="Gharbi K."/>
            <person name="Hall N."/>
            <person name="Watson M."/>
            <person name="Adriaenssens E.M."/>
            <person name="Foster-Nyarko E."/>
            <person name="Jarju S."/>
            <person name="Secka A."/>
            <person name="Antonio M."/>
            <person name="Oren A."/>
            <person name="Chaudhuri R.R."/>
            <person name="La Ragione R."/>
            <person name="Hildebrand F."/>
            <person name="Pallen M.J."/>
        </authorList>
    </citation>
    <scope>NUCLEOTIDE SEQUENCE</scope>
    <source>
        <strain evidence="4">CHK188-16595</strain>
    </source>
</reference>
<dbReference type="InterPro" id="IPR011698">
    <property type="entry name" value="GATase_3"/>
</dbReference>
<dbReference type="PROSITE" id="PS51274">
    <property type="entry name" value="GATASE_COBBQ"/>
    <property type="match status" value="1"/>
</dbReference>
<dbReference type="InterPro" id="IPR029062">
    <property type="entry name" value="Class_I_gatase-like"/>
</dbReference>
<dbReference type="PANTHER" id="PTHR21343:SF9">
    <property type="entry name" value="LIPID II ISOGLUTAMINYL SYNTHASE (GLUTAMINE-HYDROLYZING) SUBUNIT GATD"/>
    <property type="match status" value="1"/>
</dbReference>
<keyword evidence="2" id="KW-0378">Hydrolase</keyword>
<feature type="binding site" evidence="2">
    <location>
        <position position="126"/>
    </location>
    <ligand>
        <name>substrate</name>
    </ligand>
</feature>
<gene>
    <name evidence="2" type="primary">gatD</name>
    <name evidence="4" type="ORF">IAA37_00910</name>
</gene>
<dbReference type="EC" id="6.3.5.13" evidence="2"/>
<dbReference type="Pfam" id="PF07685">
    <property type="entry name" value="GATase_3"/>
    <property type="match status" value="1"/>
</dbReference>
<accession>A0A9D2S8Q9</accession>
<comment type="function">
    <text evidence="2">The lipid II isoglutaminyl synthase complex catalyzes the formation of alpha-D-isoglutamine in the cell wall lipid II stem peptide. The GatD subunit catalyzes the hydrolysis of glutamine to glutamate and ammonia. The resulting ammonia molecule is channeled to the active site of MurT.</text>
</comment>
<dbReference type="GO" id="GO:0008360">
    <property type="term" value="P:regulation of cell shape"/>
    <property type="evidence" value="ECO:0007669"/>
    <property type="project" value="UniProtKB-KW"/>
</dbReference>
<keyword evidence="2" id="KW-0436">Ligase</keyword>
<dbReference type="GO" id="GO:0004359">
    <property type="term" value="F:glutaminase activity"/>
    <property type="evidence" value="ECO:0007669"/>
    <property type="project" value="UniProtKB-UniRule"/>
</dbReference>
<dbReference type="InterPro" id="IPR043702">
    <property type="entry name" value="Lipid_II_synth_GatD"/>
</dbReference>
<comment type="pathway">
    <text evidence="2">Cell wall biogenesis; peptidoglycan biosynthesis.</text>
</comment>
<dbReference type="EMBL" id="DWXN01000002">
    <property type="protein sequence ID" value="HJB74219.1"/>
    <property type="molecule type" value="Genomic_DNA"/>
</dbReference>
<organism evidence="4 5">
    <name type="scientific">Candidatus Eubacterium faecale</name>
    <dbReference type="NCBI Taxonomy" id="2838568"/>
    <lineage>
        <taxon>Bacteria</taxon>
        <taxon>Bacillati</taxon>
        <taxon>Bacillota</taxon>
        <taxon>Clostridia</taxon>
        <taxon>Eubacteriales</taxon>
        <taxon>Eubacteriaceae</taxon>
        <taxon>Eubacterium</taxon>
    </lineage>
</organism>
<evidence type="ECO:0000256" key="1">
    <source>
        <dbReference type="ARBA" id="ARBA00022962"/>
    </source>
</evidence>
<dbReference type="Proteomes" id="UP000823877">
    <property type="component" value="Unassembled WGS sequence"/>
</dbReference>
<name>A0A9D2S8Q9_9FIRM</name>
<feature type="active site" evidence="2">
    <location>
        <position position="189"/>
    </location>
</feature>
<keyword evidence="2" id="KW-0573">Peptidoglycan synthesis</keyword>
<proteinExistence type="inferred from homology"/>
<evidence type="ECO:0000313" key="4">
    <source>
        <dbReference type="EMBL" id="HJB74219.1"/>
    </source>
</evidence>
<dbReference type="GO" id="GO:0140282">
    <property type="term" value="F:carbon-nitrogen ligase activity on lipid II"/>
    <property type="evidence" value="ECO:0007669"/>
    <property type="project" value="UniProtKB-UniRule"/>
</dbReference>
<dbReference type="CDD" id="cd01750">
    <property type="entry name" value="GATase1_CobQ"/>
    <property type="match status" value="1"/>
</dbReference>
<comment type="catalytic activity">
    <reaction evidence="2">
        <text>L-glutamine + H2O = L-glutamate + NH4(+)</text>
        <dbReference type="Rhea" id="RHEA:15889"/>
        <dbReference type="ChEBI" id="CHEBI:15377"/>
        <dbReference type="ChEBI" id="CHEBI:28938"/>
        <dbReference type="ChEBI" id="CHEBI:29985"/>
        <dbReference type="ChEBI" id="CHEBI:58359"/>
        <dbReference type="EC" id="3.5.1.2"/>
    </reaction>
</comment>
<keyword evidence="2" id="KW-0133">Cell shape</keyword>
<feature type="domain" description="CobB/CobQ-like glutamine amidotransferase" evidence="3">
    <location>
        <begin position="2"/>
        <end position="196"/>
    </location>
</feature>
<sequence length="237" mass="26355">MKVAHLYPDLLNLYGDSGNILCIKKRCEWREIACSVTPLIAGRDFDFSDYDLIFIGGGQDREQKLVLRDLTVKKRDSLHHAVENGTVLLAICGGYQLLGRFYETAAGEHLEFTGILDFYTCAGEKRLIGNYEFKTAEKIRVIGFENHSGRTFLGDGIAPLGKVLKGHGNNGADKTEGVRYKNTFCTYCHGPLLPKNPDLADLLIRTALSAKYDPVALAALDVSAEILARRQIRDLYI</sequence>
<dbReference type="SUPFAM" id="SSF52317">
    <property type="entry name" value="Class I glutamine amidotransferase-like"/>
    <property type="match status" value="1"/>
</dbReference>
<dbReference type="PANTHER" id="PTHR21343">
    <property type="entry name" value="DETHIOBIOTIN SYNTHETASE"/>
    <property type="match status" value="1"/>
</dbReference>
<dbReference type="GO" id="GO:0071555">
    <property type="term" value="P:cell wall organization"/>
    <property type="evidence" value="ECO:0007669"/>
    <property type="project" value="UniProtKB-KW"/>
</dbReference>
<dbReference type="HAMAP" id="MF_02213">
    <property type="entry name" value="Lipid_II_synth_GatD"/>
    <property type="match status" value="1"/>
</dbReference>
<evidence type="ECO:0000256" key="2">
    <source>
        <dbReference type="HAMAP-Rule" id="MF_02213"/>
    </source>
</evidence>
<comment type="similarity">
    <text evidence="2">Belongs to the CobB/CobQ family. GatD subfamily.</text>
</comment>
<evidence type="ECO:0000313" key="5">
    <source>
        <dbReference type="Proteomes" id="UP000823877"/>
    </source>
</evidence>
<keyword evidence="1 2" id="KW-0315">Glutamine amidotransferase</keyword>
<evidence type="ECO:0000259" key="3">
    <source>
        <dbReference type="Pfam" id="PF07685"/>
    </source>
</evidence>
<comment type="catalytic activity">
    <reaction evidence="2">
        <text>beta-D-GlcNAc-(1-&gt;4)-Mur2Ac(oyl-L-Ala-gamma-D-Glu-L-Lys-D-Ala-D-Ala)-di-trans,octa-cis-undecaprenyl diphosphate + L-glutamine + ATP + H2O = beta-D-GlcNAc-(1-&gt;4)-Mur2Ac(oyl-L-Ala-D-isoglutaminyl-L-Lys-D-Ala-D-Ala)-di-trans,octa-cis-undecaprenyl diphosphate + L-glutamate + ADP + phosphate + H(+)</text>
        <dbReference type="Rhea" id="RHEA:57928"/>
        <dbReference type="ChEBI" id="CHEBI:15377"/>
        <dbReference type="ChEBI" id="CHEBI:15378"/>
        <dbReference type="ChEBI" id="CHEBI:29985"/>
        <dbReference type="ChEBI" id="CHEBI:30616"/>
        <dbReference type="ChEBI" id="CHEBI:43474"/>
        <dbReference type="ChEBI" id="CHEBI:58359"/>
        <dbReference type="ChEBI" id="CHEBI:60033"/>
        <dbReference type="ChEBI" id="CHEBI:62233"/>
        <dbReference type="ChEBI" id="CHEBI:456216"/>
        <dbReference type="EC" id="6.3.5.13"/>
    </reaction>
</comment>
<dbReference type="GO" id="GO:0009252">
    <property type="term" value="P:peptidoglycan biosynthetic process"/>
    <property type="evidence" value="ECO:0007669"/>
    <property type="project" value="UniProtKB-UniRule"/>
</dbReference>
<dbReference type="InterPro" id="IPR033949">
    <property type="entry name" value="CobQ_GATase1"/>
</dbReference>